<evidence type="ECO:0000256" key="4">
    <source>
        <dbReference type="ARBA" id="ARBA00022771"/>
    </source>
</evidence>
<keyword evidence="4 9" id="KW-0863">Zinc-finger</keyword>
<dbReference type="InterPro" id="IPR013087">
    <property type="entry name" value="Znf_C2H2_type"/>
</dbReference>
<evidence type="ECO:0000256" key="5">
    <source>
        <dbReference type="ARBA" id="ARBA00022833"/>
    </source>
</evidence>
<comment type="similarity">
    <text evidence="8">Belongs to the snail C2H2-type zinc-finger protein family.</text>
</comment>
<evidence type="ECO:0000256" key="2">
    <source>
        <dbReference type="ARBA" id="ARBA00022723"/>
    </source>
</evidence>
<dbReference type="SMART" id="SM00355">
    <property type="entry name" value="ZnF_C2H2"/>
    <property type="match status" value="3"/>
</dbReference>
<sequence length="446" mass="50264">MESSSLDNSLPHLEDVENIINIWCNEKPTSDVNEDWLVEMKQWYDDGALTMAHEQSYNIHIEKDDNATPKADQVFEGSPVNLSDAIQGDQFAYGSATLTPEPFPPICYDNFSNVPTPVPVQSFTPSPESQLAVMTGYTHNQPASFIQMQPSSDLQVLYQLQPVQLACLEPAPNQDMHELPNEAIVNQTPSCMYVPSQGTPVNQMMITSDAESFGTQQVQDFLTIAAPSTTSTCNETTVPSDVAEPASEMTCAEYDSSVQLTFDDLVTLDPSSDYSMPSSSYAQVLSLPFCNQAATHPTLATPTVLPAIEPSVSHVQVPAPKKPIQKKKSPNSTRPFRCTICGKSYLTEQDMLDHRRNHDPSMKPYKCQCCENSYRYAYDLDRHFKKQHGTMTYVCVIEGCPKAFTRRDRLKIHIKWHEGRIKRQRELDEWVMSQNERFENRKGRED</sequence>
<name>A0ABM1XVZ7_AEDAL</name>
<dbReference type="GeneID" id="109416279"/>
<comment type="subcellular location">
    <subcellularLocation>
        <location evidence="1">Nucleus</location>
    </subcellularLocation>
</comment>
<evidence type="ECO:0000259" key="10">
    <source>
        <dbReference type="PROSITE" id="PS50157"/>
    </source>
</evidence>
<keyword evidence="5" id="KW-0862">Zinc</keyword>
<evidence type="ECO:0000256" key="3">
    <source>
        <dbReference type="ARBA" id="ARBA00022737"/>
    </source>
</evidence>
<dbReference type="PANTHER" id="PTHR24388:SF54">
    <property type="entry name" value="PROTEIN ESCARGOT"/>
    <property type="match status" value="1"/>
</dbReference>
<keyword evidence="7" id="KW-0539">Nucleus</keyword>
<keyword evidence="12" id="KW-1185">Reference proteome</keyword>
<dbReference type="SUPFAM" id="SSF57667">
    <property type="entry name" value="beta-beta-alpha zinc fingers"/>
    <property type="match status" value="2"/>
</dbReference>
<dbReference type="EnsemblMetazoa" id="AALFPA23_003388.R3716">
    <property type="protein sequence ID" value="AALFPA23_003388.P3716"/>
    <property type="gene ID" value="AALFPA23_003388"/>
</dbReference>
<organism evidence="11 12">
    <name type="scientific">Aedes albopictus</name>
    <name type="common">Asian tiger mosquito</name>
    <name type="synonym">Stegomyia albopicta</name>
    <dbReference type="NCBI Taxonomy" id="7160"/>
    <lineage>
        <taxon>Eukaryota</taxon>
        <taxon>Metazoa</taxon>
        <taxon>Ecdysozoa</taxon>
        <taxon>Arthropoda</taxon>
        <taxon>Hexapoda</taxon>
        <taxon>Insecta</taxon>
        <taxon>Pterygota</taxon>
        <taxon>Neoptera</taxon>
        <taxon>Endopterygota</taxon>
        <taxon>Diptera</taxon>
        <taxon>Nematocera</taxon>
        <taxon>Culicoidea</taxon>
        <taxon>Culicidae</taxon>
        <taxon>Culicinae</taxon>
        <taxon>Aedini</taxon>
        <taxon>Aedes</taxon>
        <taxon>Stegomyia</taxon>
    </lineage>
</organism>
<dbReference type="Proteomes" id="UP000069940">
    <property type="component" value="Unassembled WGS sequence"/>
</dbReference>
<evidence type="ECO:0000256" key="8">
    <source>
        <dbReference type="ARBA" id="ARBA00037948"/>
    </source>
</evidence>
<proteinExistence type="inferred from homology"/>
<evidence type="ECO:0000256" key="7">
    <source>
        <dbReference type="ARBA" id="ARBA00023242"/>
    </source>
</evidence>
<keyword evidence="3" id="KW-0677">Repeat</keyword>
<evidence type="ECO:0000313" key="12">
    <source>
        <dbReference type="Proteomes" id="UP000069940"/>
    </source>
</evidence>
<evidence type="ECO:0000256" key="1">
    <source>
        <dbReference type="ARBA" id="ARBA00004123"/>
    </source>
</evidence>
<reference evidence="12" key="1">
    <citation type="journal article" date="2015" name="Proc. Natl. Acad. Sci. U.S.A.">
        <title>Genome sequence of the Asian Tiger mosquito, Aedes albopictus, reveals insights into its biology, genetics, and evolution.</title>
        <authorList>
            <person name="Chen X.G."/>
            <person name="Jiang X."/>
            <person name="Gu J."/>
            <person name="Xu M."/>
            <person name="Wu Y."/>
            <person name="Deng Y."/>
            <person name="Zhang C."/>
            <person name="Bonizzoni M."/>
            <person name="Dermauw W."/>
            <person name="Vontas J."/>
            <person name="Armbruster P."/>
            <person name="Huang X."/>
            <person name="Yang Y."/>
            <person name="Zhang H."/>
            <person name="He W."/>
            <person name="Peng H."/>
            <person name="Liu Y."/>
            <person name="Wu K."/>
            <person name="Chen J."/>
            <person name="Lirakis M."/>
            <person name="Topalis P."/>
            <person name="Van Leeuwen T."/>
            <person name="Hall A.B."/>
            <person name="Jiang X."/>
            <person name="Thorpe C."/>
            <person name="Mueller R.L."/>
            <person name="Sun C."/>
            <person name="Waterhouse R.M."/>
            <person name="Yan G."/>
            <person name="Tu Z.J."/>
            <person name="Fang X."/>
            <person name="James A.A."/>
        </authorList>
    </citation>
    <scope>NUCLEOTIDE SEQUENCE [LARGE SCALE GENOMIC DNA]</scope>
    <source>
        <strain evidence="12">Foshan</strain>
    </source>
</reference>
<accession>A0ABM1XVZ7</accession>
<dbReference type="RefSeq" id="XP_062698965.1">
    <property type="nucleotide sequence ID" value="XM_062842981.1"/>
</dbReference>
<protein>
    <recommendedName>
        <fullName evidence="10">C2H2-type domain-containing protein</fullName>
    </recommendedName>
</protein>
<dbReference type="Pfam" id="PF00096">
    <property type="entry name" value="zf-C2H2"/>
    <property type="match status" value="1"/>
</dbReference>
<feature type="domain" description="C2H2-type" evidence="10">
    <location>
        <begin position="336"/>
        <end position="363"/>
    </location>
</feature>
<evidence type="ECO:0000313" key="11">
    <source>
        <dbReference type="EnsemblMetazoa" id="AALFPA23_003388.P3716"/>
    </source>
</evidence>
<evidence type="ECO:0000256" key="9">
    <source>
        <dbReference type="PROSITE-ProRule" id="PRU00042"/>
    </source>
</evidence>
<dbReference type="InterPro" id="IPR036236">
    <property type="entry name" value="Znf_C2H2_sf"/>
</dbReference>
<dbReference type="PANTHER" id="PTHR24388">
    <property type="entry name" value="ZINC FINGER PROTEIN"/>
    <property type="match status" value="1"/>
</dbReference>
<reference evidence="11" key="2">
    <citation type="submission" date="2025-05" db="UniProtKB">
        <authorList>
            <consortium name="EnsemblMetazoa"/>
        </authorList>
    </citation>
    <scope>IDENTIFICATION</scope>
    <source>
        <strain evidence="11">Foshan</strain>
    </source>
</reference>
<feature type="domain" description="C2H2-type" evidence="10">
    <location>
        <begin position="393"/>
        <end position="422"/>
    </location>
</feature>
<dbReference type="Pfam" id="PF13894">
    <property type="entry name" value="zf-C2H2_4"/>
    <property type="match status" value="1"/>
</dbReference>
<feature type="domain" description="C2H2-type" evidence="10">
    <location>
        <begin position="365"/>
        <end position="388"/>
    </location>
</feature>
<dbReference type="PROSITE" id="PS00028">
    <property type="entry name" value="ZINC_FINGER_C2H2_1"/>
    <property type="match status" value="3"/>
</dbReference>
<evidence type="ECO:0000256" key="6">
    <source>
        <dbReference type="ARBA" id="ARBA00023125"/>
    </source>
</evidence>
<dbReference type="InterPro" id="IPR050527">
    <property type="entry name" value="Snail/Krueppel_Znf"/>
</dbReference>
<keyword evidence="2" id="KW-0479">Metal-binding</keyword>
<dbReference type="PROSITE" id="PS50157">
    <property type="entry name" value="ZINC_FINGER_C2H2_2"/>
    <property type="match status" value="3"/>
</dbReference>
<dbReference type="Gene3D" id="3.30.160.60">
    <property type="entry name" value="Classic Zinc Finger"/>
    <property type="match status" value="2"/>
</dbReference>
<keyword evidence="6" id="KW-0238">DNA-binding</keyword>